<dbReference type="EMBL" id="CADCWI010000017">
    <property type="protein sequence ID" value="CAA9543307.1"/>
    <property type="molecule type" value="Genomic_DNA"/>
</dbReference>
<reference evidence="1" key="1">
    <citation type="submission" date="2020-02" db="EMBL/GenBank/DDBJ databases">
        <authorList>
            <person name="Meier V. D."/>
        </authorList>
    </citation>
    <scope>NUCLEOTIDE SEQUENCE</scope>
    <source>
        <strain evidence="1">AVDCRST_MAG43</strain>
    </source>
</reference>
<gene>
    <name evidence="1" type="ORF">AVDCRST_MAG43-334</name>
</gene>
<dbReference type="AlphaFoldDB" id="A0A6J4UAQ7"/>
<protein>
    <submittedName>
        <fullName evidence="1">Uncharacterized protein</fullName>
    </submittedName>
</protein>
<name>A0A6J4UAQ7_9BACT</name>
<proteinExistence type="predicted"/>
<feature type="non-terminal residue" evidence="1">
    <location>
        <position position="1"/>
    </location>
</feature>
<sequence length="37" mass="4113">ERLPDCARSGSRLWAERPDPEYTCWCGSAPTGDGQML</sequence>
<organism evidence="1">
    <name type="scientific">uncultured Thermomicrobiales bacterium</name>
    <dbReference type="NCBI Taxonomy" id="1645740"/>
    <lineage>
        <taxon>Bacteria</taxon>
        <taxon>Pseudomonadati</taxon>
        <taxon>Thermomicrobiota</taxon>
        <taxon>Thermomicrobia</taxon>
        <taxon>Thermomicrobiales</taxon>
        <taxon>environmental samples</taxon>
    </lineage>
</organism>
<accession>A0A6J4UAQ7</accession>
<evidence type="ECO:0000313" key="1">
    <source>
        <dbReference type="EMBL" id="CAA9543307.1"/>
    </source>
</evidence>
<feature type="non-terminal residue" evidence="1">
    <location>
        <position position="37"/>
    </location>
</feature>